<accession>A0A0A2A4Q9</accession>
<dbReference type="InterPro" id="IPR006847">
    <property type="entry name" value="IF2_N"/>
</dbReference>
<protein>
    <submittedName>
        <fullName evidence="2">Putative Major surface glycoprotein</fullName>
    </submittedName>
</protein>
<proteinExistence type="predicted"/>
<sequence length="95" mass="10927">MSINTPIFTLAKDLNVESNRILLACKKLGINAKGSTKRLNKEESEQIKRYFNTGKNVSDEIVNLNENKVKAKINSKKIEEKEKINYFANRLIRKS</sequence>
<evidence type="ECO:0000313" key="2">
    <source>
        <dbReference type="EMBL" id="KGF95841.1"/>
    </source>
</evidence>
<dbReference type="STRING" id="93057.EU95_1143"/>
<dbReference type="AlphaFoldDB" id="A0A0A2A4Q9"/>
<dbReference type="RefSeq" id="WP_032522277.1">
    <property type="nucleotide sequence ID" value="NZ_CP138977.1"/>
</dbReference>
<dbReference type="OrthoDB" id="541008at2"/>
<evidence type="ECO:0000313" key="3">
    <source>
        <dbReference type="Proteomes" id="UP000030355"/>
    </source>
</evidence>
<feature type="domain" description="Translation initiation factor IF-2 N-terminal" evidence="1">
    <location>
        <begin position="7"/>
        <end position="53"/>
    </location>
</feature>
<gene>
    <name evidence="2" type="ORF">EU95_1143</name>
</gene>
<dbReference type="eggNOG" id="ENOG5032I6N">
    <property type="taxonomic scope" value="Bacteria"/>
</dbReference>
<evidence type="ECO:0000259" key="1">
    <source>
        <dbReference type="Pfam" id="PF04760"/>
    </source>
</evidence>
<dbReference type="Gene3D" id="1.10.10.2480">
    <property type="match status" value="1"/>
</dbReference>
<organism evidence="2 3">
    <name type="scientific">Prochlorococcus marinus str. MIT 9201</name>
    <dbReference type="NCBI Taxonomy" id="93057"/>
    <lineage>
        <taxon>Bacteria</taxon>
        <taxon>Bacillati</taxon>
        <taxon>Cyanobacteriota</taxon>
        <taxon>Cyanophyceae</taxon>
        <taxon>Synechococcales</taxon>
        <taxon>Prochlorococcaceae</taxon>
        <taxon>Prochlorococcus</taxon>
    </lineage>
</organism>
<dbReference type="EMBL" id="JNAL01000012">
    <property type="protein sequence ID" value="KGF95841.1"/>
    <property type="molecule type" value="Genomic_DNA"/>
</dbReference>
<reference evidence="3" key="1">
    <citation type="journal article" date="2014" name="Sci. Data">
        <title>Genomes of diverse isolates of the marine cyanobacterium Prochlorococcus.</title>
        <authorList>
            <person name="Biller S."/>
            <person name="Berube P."/>
            <person name="Thompson J."/>
            <person name="Kelly L."/>
            <person name="Roggensack S."/>
            <person name="Awad L."/>
            <person name="Roache-Johnson K."/>
            <person name="Ding H."/>
            <person name="Giovannoni S.J."/>
            <person name="Moore L.R."/>
            <person name="Chisholm S.W."/>
        </authorList>
    </citation>
    <scope>NUCLEOTIDE SEQUENCE [LARGE SCALE GENOMIC DNA]</scope>
    <source>
        <strain evidence="3">MIT 9201</strain>
    </source>
</reference>
<name>A0A0A2A4Q9_PROMR</name>
<dbReference type="Pfam" id="PF04760">
    <property type="entry name" value="IF2_N"/>
    <property type="match status" value="1"/>
</dbReference>
<comment type="caution">
    <text evidence="2">The sequence shown here is derived from an EMBL/GenBank/DDBJ whole genome shotgun (WGS) entry which is preliminary data.</text>
</comment>
<dbReference type="Proteomes" id="UP000030355">
    <property type="component" value="Unassembled WGS sequence"/>
</dbReference>